<accession>A0A438DD16</accession>
<evidence type="ECO:0000313" key="3">
    <source>
        <dbReference type="Proteomes" id="UP000288805"/>
    </source>
</evidence>
<dbReference type="EMBL" id="QGNW01001681">
    <property type="protein sequence ID" value="RVW33365.1"/>
    <property type="molecule type" value="Genomic_DNA"/>
</dbReference>
<dbReference type="AlphaFoldDB" id="A0A438DD16"/>
<proteinExistence type="predicted"/>
<name>A0A438DD16_VITVI</name>
<feature type="region of interest" description="Disordered" evidence="1">
    <location>
        <begin position="1"/>
        <end position="21"/>
    </location>
</feature>
<protein>
    <submittedName>
        <fullName evidence="2">Uncharacterized protein</fullName>
    </submittedName>
</protein>
<reference evidence="2 3" key="1">
    <citation type="journal article" date="2018" name="PLoS Genet.">
        <title>Population sequencing reveals clonal diversity and ancestral inbreeding in the grapevine cultivar Chardonnay.</title>
        <authorList>
            <person name="Roach M.J."/>
            <person name="Johnson D.L."/>
            <person name="Bohlmann J."/>
            <person name="van Vuuren H.J."/>
            <person name="Jones S.J."/>
            <person name="Pretorius I.S."/>
            <person name="Schmidt S.A."/>
            <person name="Borneman A.R."/>
        </authorList>
    </citation>
    <scope>NUCLEOTIDE SEQUENCE [LARGE SCALE GENOMIC DNA]</scope>
    <source>
        <strain evidence="3">cv. Chardonnay</strain>
        <tissue evidence="2">Leaf</tissue>
    </source>
</reference>
<evidence type="ECO:0000313" key="2">
    <source>
        <dbReference type="EMBL" id="RVW33365.1"/>
    </source>
</evidence>
<dbReference type="Proteomes" id="UP000288805">
    <property type="component" value="Unassembled WGS sequence"/>
</dbReference>
<gene>
    <name evidence="2" type="ORF">CK203_111416</name>
</gene>
<sequence>MNIVSSSIKRKHDDFASQNQNKGKEKYVNLALIVEDEELNDMEGFDSASFPTLDTLDENDDDIRKAYLN</sequence>
<comment type="caution">
    <text evidence="2">The sequence shown here is derived from an EMBL/GenBank/DDBJ whole genome shotgun (WGS) entry which is preliminary data.</text>
</comment>
<organism evidence="2 3">
    <name type="scientific">Vitis vinifera</name>
    <name type="common">Grape</name>
    <dbReference type="NCBI Taxonomy" id="29760"/>
    <lineage>
        <taxon>Eukaryota</taxon>
        <taxon>Viridiplantae</taxon>
        <taxon>Streptophyta</taxon>
        <taxon>Embryophyta</taxon>
        <taxon>Tracheophyta</taxon>
        <taxon>Spermatophyta</taxon>
        <taxon>Magnoliopsida</taxon>
        <taxon>eudicotyledons</taxon>
        <taxon>Gunneridae</taxon>
        <taxon>Pentapetalae</taxon>
        <taxon>rosids</taxon>
        <taxon>Vitales</taxon>
        <taxon>Vitaceae</taxon>
        <taxon>Viteae</taxon>
        <taxon>Vitis</taxon>
    </lineage>
</organism>
<evidence type="ECO:0000256" key="1">
    <source>
        <dbReference type="SAM" id="MobiDB-lite"/>
    </source>
</evidence>